<feature type="region of interest" description="Disordered" evidence="1">
    <location>
        <begin position="1"/>
        <end position="37"/>
    </location>
</feature>
<evidence type="ECO:0000256" key="1">
    <source>
        <dbReference type="SAM" id="MobiDB-lite"/>
    </source>
</evidence>
<organism evidence="2 3">
    <name type="scientific">Carnegiea gigantea</name>
    <dbReference type="NCBI Taxonomy" id="171969"/>
    <lineage>
        <taxon>Eukaryota</taxon>
        <taxon>Viridiplantae</taxon>
        <taxon>Streptophyta</taxon>
        <taxon>Embryophyta</taxon>
        <taxon>Tracheophyta</taxon>
        <taxon>Spermatophyta</taxon>
        <taxon>Magnoliopsida</taxon>
        <taxon>eudicotyledons</taxon>
        <taxon>Gunneridae</taxon>
        <taxon>Pentapetalae</taxon>
        <taxon>Caryophyllales</taxon>
        <taxon>Cactineae</taxon>
        <taxon>Cactaceae</taxon>
        <taxon>Cactoideae</taxon>
        <taxon>Echinocereeae</taxon>
        <taxon>Carnegiea</taxon>
    </lineage>
</organism>
<comment type="caution">
    <text evidence="2">The sequence shown here is derived from an EMBL/GenBank/DDBJ whole genome shotgun (WGS) entry which is preliminary data.</text>
</comment>
<evidence type="ECO:0000313" key="3">
    <source>
        <dbReference type="Proteomes" id="UP001153076"/>
    </source>
</evidence>
<dbReference type="EMBL" id="JAKOGI010000282">
    <property type="protein sequence ID" value="KAJ8437760.1"/>
    <property type="molecule type" value="Genomic_DNA"/>
</dbReference>
<dbReference type="AlphaFoldDB" id="A0A9Q1QEK2"/>
<accession>A0A9Q1QEK2</accession>
<proteinExistence type="predicted"/>
<protein>
    <submittedName>
        <fullName evidence="2">Uncharacterized protein</fullName>
    </submittedName>
</protein>
<keyword evidence="3" id="KW-1185">Reference proteome</keyword>
<reference evidence="2" key="1">
    <citation type="submission" date="2022-04" db="EMBL/GenBank/DDBJ databases">
        <title>Carnegiea gigantea Genome sequencing and assembly v2.</title>
        <authorList>
            <person name="Copetti D."/>
            <person name="Sanderson M.J."/>
            <person name="Burquez A."/>
            <person name="Wojciechowski M.F."/>
        </authorList>
    </citation>
    <scope>NUCLEOTIDE SEQUENCE</scope>
    <source>
        <strain evidence="2">SGP5-SGP5p</strain>
        <tissue evidence="2">Aerial part</tissue>
    </source>
</reference>
<gene>
    <name evidence="2" type="ORF">Cgig2_009475</name>
</gene>
<dbReference type="Proteomes" id="UP001153076">
    <property type="component" value="Unassembled WGS sequence"/>
</dbReference>
<name>A0A9Q1QEK2_9CARY</name>
<sequence>MGDLAMKVSDCWRNTRRRGRPVPDQLEGQGRHSAPLAHQLGHPTLHQQQRKPLQPNLVIDLFRNMRGLAVEQGAVLPKYAGFKWHPPRRENQRWPLNTDNDWSIRGFVIPIYVVELHMPSQLQKVAESLDGLQKAKEKETVQFTSPCEPTLDPSLTEARM</sequence>
<evidence type="ECO:0000313" key="2">
    <source>
        <dbReference type="EMBL" id="KAJ8437760.1"/>
    </source>
</evidence>